<comment type="caution">
    <text evidence="1">The sequence shown here is derived from an EMBL/GenBank/DDBJ whole genome shotgun (WGS) entry which is preliminary data.</text>
</comment>
<protein>
    <submittedName>
        <fullName evidence="1">Uncharacterized protein</fullName>
    </submittedName>
</protein>
<evidence type="ECO:0000313" key="1">
    <source>
        <dbReference type="EMBL" id="KAJ8439061.1"/>
    </source>
</evidence>
<dbReference type="PANTHER" id="PTHR33710:SF64">
    <property type="entry name" value="ENDONUCLEASE_EXONUCLEASE_PHOSPHATASE DOMAIN-CONTAINING PROTEIN"/>
    <property type="match status" value="1"/>
</dbReference>
<reference evidence="1" key="1">
    <citation type="submission" date="2022-04" db="EMBL/GenBank/DDBJ databases">
        <title>Carnegiea gigantea Genome sequencing and assembly v2.</title>
        <authorList>
            <person name="Copetti D."/>
            <person name="Sanderson M.J."/>
            <person name="Burquez A."/>
            <person name="Wojciechowski M.F."/>
        </authorList>
    </citation>
    <scope>NUCLEOTIDE SEQUENCE</scope>
    <source>
        <strain evidence="1">SGP5-SGP5p</strain>
        <tissue evidence="1">Aerial part</tissue>
    </source>
</reference>
<dbReference type="Proteomes" id="UP001153076">
    <property type="component" value="Unassembled WGS sequence"/>
</dbReference>
<accession>A0A9Q1K835</accession>
<proteinExistence type="predicted"/>
<dbReference type="AlphaFoldDB" id="A0A9Q1K835"/>
<name>A0A9Q1K835_9CARY</name>
<dbReference type="EMBL" id="JAKOGI010000231">
    <property type="protein sequence ID" value="KAJ8439061.1"/>
    <property type="molecule type" value="Genomic_DNA"/>
</dbReference>
<gene>
    <name evidence="1" type="ORF">Cgig2_018455</name>
</gene>
<organism evidence="1 2">
    <name type="scientific">Carnegiea gigantea</name>
    <dbReference type="NCBI Taxonomy" id="171969"/>
    <lineage>
        <taxon>Eukaryota</taxon>
        <taxon>Viridiplantae</taxon>
        <taxon>Streptophyta</taxon>
        <taxon>Embryophyta</taxon>
        <taxon>Tracheophyta</taxon>
        <taxon>Spermatophyta</taxon>
        <taxon>Magnoliopsida</taxon>
        <taxon>eudicotyledons</taxon>
        <taxon>Gunneridae</taxon>
        <taxon>Pentapetalae</taxon>
        <taxon>Caryophyllales</taxon>
        <taxon>Cactineae</taxon>
        <taxon>Cactaceae</taxon>
        <taxon>Cactoideae</taxon>
        <taxon>Echinocereeae</taxon>
        <taxon>Carnegiea</taxon>
    </lineage>
</organism>
<dbReference type="PANTHER" id="PTHR33710">
    <property type="entry name" value="BNAC02G09200D PROTEIN"/>
    <property type="match status" value="1"/>
</dbReference>
<sequence>MTRKCARLDCILCNMSWRTLSQEVAMQHLLRRHSDHLVLLIQTRRFTTILEETKPFRFRMAWNSHAGIDQVVHEHWNPKTPLMPALHTLVADLNKWNREIFGNLFRRKKGYVHVFEVLNQIYGSGCKNLGWRQSVMEIEMLDTFTVAYADTIHNRCNIIIRDVNN</sequence>
<keyword evidence="2" id="KW-1185">Reference proteome</keyword>
<dbReference type="OrthoDB" id="1001832at2759"/>
<evidence type="ECO:0000313" key="2">
    <source>
        <dbReference type="Proteomes" id="UP001153076"/>
    </source>
</evidence>